<keyword evidence="3" id="KW-1185">Reference proteome</keyword>
<sequence>MWDYKSRRILILLDNIYNFDKTGFAMGLCEYQKPIYELKSAYNQVEGMADNQDPGHSLSQQSETVFEQQD</sequence>
<proteinExistence type="predicted"/>
<evidence type="ECO:0000313" key="3">
    <source>
        <dbReference type="Proteomes" id="UP000000560"/>
    </source>
</evidence>
<feature type="compositionally biased region" description="Polar residues" evidence="1">
    <location>
        <begin position="57"/>
        <end position="70"/>
    </location>
</feature>
<dbReference type="KEGG" id="ani:ANIA_09334"/>
<reference evidence="3" key="1">
    <citation type="journal article" date="2005" name="Nature">
        <title>Sequencing of Aspergillus nidulans and comparative analysis with A. fumigatus and A. oryzae.</title>
        <authorList>
            <person name="Galagan J.E."/>
            <person name="Calvo S.E."/>
            <person name="Cuomo C."/>
            <person name="Ma L.J."/>
            <person name="Wortman J.R."/>
            <person name="Batzoglou S."/>
            <person name="Lee S.I."/>
            <person name="Basturkmen M."/>
            <person name="Spevak C.C."/>
            <person name="Clutterbuck J."/>
            <person name="Kapitonov V."/>
            <person name="Jurka J."/>
            <person name="Scazzocchio C."/>
            <person name="Farman M."/>
            <person name="Butler J."/>
            <person name="Purcell S."/>
            <person name="Harris S."/>
            <person name="Braus G.H."/>
            <person name="Draht O."/>
            <person name="Busch S."/>
            <person name="D'Enfert C."/>
            <person name="Bouchier C."/>
            <person name="Goldman G.H."/>
            <person name="Bell-Pedersen D."/>
            <person name="Griffiths-Jones S."/>
            <person name="Doonan J.H."/>
            <person name="Yu J."/>
            <person name="Vienken K."/>
            <person name="Pain A."/>
            <person name="Freitag M."/>
            <person name="Selker E.U."/>
            <person name="Archer D.B."/>
            <person name="Penalva M.A."/>
            <person name="Oakley B.R."/>
            <person name="Momany M."/>
            <person name="Tanaka T."/>
            <person name="Kumagai T."/>
            <person name="Asai K."/>
            <person name="Machida M."/>
            <person name="Nierman W.C."/>
            <person name="Denning D.W."/>
            <person name="Caddick M."/>
            <person name="Hynes M."/>
            <person name="Paoletti M."/>
            <person name="Fischer R."/>
            <person name="Miller B."/>
            <person name="Dyer P."/>
            <person name="Sachs M.S."/>
            <person name="Osmani S.A."/>
            <person name="Birren B.W."/>
        </authorList>
    </citation>
    <scope>NUCLEOTIDE SEQUENCE [LARGE SCALE GENOMIC DNA]</scope>
    <source>
        <strain evidence="3">FGSC A4 / ATCC 38163 / CBS 112.46 / NRRL 194 / M139</strain>
    </source>
</reference>
<dbReference type="AlphaFoldDB" id="Q5AQU6"/>
<dbReference type="GeneID" id="2867872"/>
<feature type="region of interest" description="Disordered" evidence="1">
    <location>
        <begin position="47"/>
        <end position="70"/>
    </location>
</feature>
<reference evidence="3" key="2">
    <citation type="journal article" date="2009" name="Fungal Genet. Biol.">
        <title>The 2008 update of the Aspergillus nidulans genome annotation: a community effort.</title>
        <authorList>
            <person name="Wortman J.R."/>
            <person name="Gilsenan J.M."/>
            <person name="Joardar V."/>
            <person name="Deegan J."/>
            <person name="Clutterbuck J."/>
            <person name="Andersen M.R."/>
            <person name="Archer D."/>
            <person name="Bencina M."/>
            <person name="Braus G."/>
            <person name="Coutinho P."/>
            <person name="von Dohren H."/>
            <person name="Doonan J."/>
            <person name="Driessen A.J."/>
            <person name="Durek P."/>
            <person name="Espeso E."/>
            <person name="Fekete E."/>
            <person name="Flipphi M."/>
            <person name="Estrada C.G."/>
            <person name="Geysens S."/>
            <person name="Goldman G."/>
            <person name="de Groot P.W."/>
            <person name="Hansen K."/>
            <person name="Harris S.D."/>
            <person name="Heinekamp T."/>
            <person name="Helmstaedt K."/>
            <person name="Henrissat B."/>
            <person name="Hofmann G."/>
            <person name="Homan T."/>
            <person name="Horio T."/>
            <person name="Horiuchi H."/>
            <person name="James S."/>
            <person name="Jones M."/>
            <person name="Karaffa L."/>
            <person name="Karanyi Z."/>
            <person name="Kato M."/>
            <person name="Keller N."/>
            <person name="Kelly D.E."/>
            <person name="Kiel J.A."/>
            <person name="Kim J.M."/>
            <person name="van der Klei I.J."/>
            <person name="Klis F.M."/>
            <person name="Kovalchuk A."/>
            <person name="Krasevec N."/>
            <person name="Kubicek C.P."/>
            <person name="Liu B."/>
            <person name="Maccabe A."/>
            <person name="Meyer V."/>
            <person name="Mirabito P."/>
            <person name="Miskei M."/>
            <person name="Mos M."/>
            <person name="Mullins J."/>
            <person name="Nelson D.R."/>
            <person name="Nielsen J."/>
            <person name="Oakley B.R."/>
            <person name="Osmani S.A."/>
            <person name="Pakula T."/>
            <person name="Paszewski A."/>
            <person name="Paulsen I."/>
            <person name="Pilsyk S."/>
            <person name="Pocsi I."/>
            <person name="Punt P.J."/>
            <person name="Ram A.F."/>
            <person name="Ren Q."/>
            <person name="Robellet X."/>
            <person name="Robson G."/>
            <person name="Seiboth B."/>
            <person name="van Solingen P."/>
            <person name="Specht T."/>
            <person name="Sun J."/>
            <person name="Taheri-Talesh N."/>
            <person name="Takeshita N."/>
            <person name="Ussery D."/>
            <person name="vanKuyk P.A."/>
            <person name="Visser H."/>
            <person name="van de Vondervoort P.J."/>
            <person name="de Vries R.P."/>
            <person name="Walton J."/>
            <person name="Xiang X."/>
            <person name="Xiong Y."/>
            <person name="Zeng A.P."/>
            <person name="Brandt B.W."/>
            <person name="Cornell M.J."/>
            <person name="van den Hondel C.A."/>
            <person name="Visser J."/>
            <person name="Oliver S.G."/>
            <person name="Turner G."/>
        </authorList>
    </citation>
    <scope>GENOME REANNOTATION</scope>
    <source>
        <strain evidence="3">FGSC A4 / ATCC 38163 / CBS 112.46 / NRRL 194 / M139</strain>
    </source>
</reference>
<dbReference type="InParanoid" id="Q5AQU6"/>
<accession>C8VR34</accession>
<dbReference type="Proteomes" id="UP000000560">
    <property type="component" value="Chromosome VIII"/>
</dbReference>
<dbReference type="HOGENOM" id="CLU_2757767_0_0_1"/>
<evidence type="ECO:0000256" key="1">
    <source>
        <dbReference type="SAM" id="MobiDB-lite"/>
    </source>
</evidence>
<protein>
    <submittedName>
        <fullName evidence="2">Uncharacterized protein</fullName>
    </submittedName>
</protein>
<gene>
    <name evidence="2" type="ORF">ANIA_09334</name>
</gene>
<dbReference type="EMBL" id="BN001308">
    <property type="protein sequence ID" value="CBF87422.1"/>
    <property type="molecule type" value="Genomic_DNA"/>
</dbReference>
<dbReference type="RefSeq" id="XP_682603.1">
    <property type="nucleotide sequence ID" value="XM_677511.1"/>
</dbReference>
<organism evidence="2 3">
    <name type="scientific">Emericella nidulans (strain FGSC A4 / ATCC 38163 / CBS 112.46 / NRRL 194 / M139)</name>
    <name type="common">Aspergillus nidulans</name>
    <dbReference type="NCBI Taxonomy" id="227321"/>
    <lineage>
        <taxon>Eukaryota</taxon>
        <taxon>Fungi</taxon>
        <taxon>Dikarya</taxon>
        <taxon>Ascomycota</taxon>
        <taxon>Pezizomycotina</taxon>
        <taxon>Eurotiomycetes</taxon>
        <taxon>Eurotiomycetidae</taxon>
        <taxon>Eurotiales</taxon>
        <taxon>Aspergillaceae</taxon>
        <taxon>Aspergillus</taxon>
        <taxon>Aspergillus subgen. Nidulantes</taxon>
    </lineage>
</organism>
<name>Q5AQU6_EMENI</name>
<accession>Q5AQU6</accession>
<evidence type="ECO:0000313" key="2">
    <source>
        <dbReference type="EMBL" id="CBF87422.1"/>
    </source>
</evidence>